<organism evidence="7">
    <name type="scientific">freshwater metagenome</name>
    <dbReference type="NCBI Taxonomy" id="449393"/>
    <lineage>
        <taxon>unclassified sequences</taxon>
        <taxon>metagenomes</taxon>
        <taxon>ecological metagenomes</taxon>
    </lineage>
</organism>
<dbReference type="EMBL" id="CAEZZO010000021">
    <property type="protein sequence ID" value="CAB4763163.1"/>
    <property type="molecule type" value="Genomic_DNA"/>
</dbReference>
<dbReference type="PROSITE" id="PS01153">
    <property type="entry name" value="NOL1_NOP2_SUN"/>
    <property type="match status" value="1"/>
</dbReference>
<evidence type="ECO:0000313" key="8">
    <source>
        <dbReference type="EMBL" id="CAB4763163.1"/>
    </source>
</evidence>
<keyword evidence="5" id="KW-0694">RNA-binding</keyword>
<proteinExistence type="inferred from homology"/>
<dbReference type="GO" id="GO:0001510">
    <property type="term" value="P:RNA methylation"/>
    <property type="evidence" value="ECO:0007669"/>
    <property type="project" value="InterPro"/>
</dbReference>
<dbReference type="Gene3D" id="3.40.50.150">
    <property type="entry name" value="Vaccinia Virus protein VP39"/>
    <property type="match status" value="1"/>
</dbReference>
<evidence type="ECO:0000256" key="5">
    <source>
        <dbReference type="ARBA" id="ARBA00022884"/>
    </source>
</evidence>
<dbReference type="GO" id="GO:0008173">
    <property type="term" value="F:RNA methyltransferase activity"/>
    <property type="evidence" value="ECO:0007669"/>
    <property type="project" value="InterPro"/>
</dbReference>
<evidence type="ECO:0000256" key="1">
    <source>
        <dbReference type="ARBA" id="ARBA00007494"/>
    </source>
</evidence>
<evidence type="ECO:0000256" key="2">
    <source>
        <dbReference type="ARBA" id="ARBA00022603"/>
    </source>
</evidence>
<dbReference type="PANTHER" id="PTHR22807">
    <property type="entry name" value="NOP2 YEAST -RELATED NOL1/NOP2/FMU SUN DOMAIN-CONTAINING"/>
    <property type="match status" value="1"/>
</dbReference>
<dbReference type="InterPro" id="IPR006027">
    <property type="entry name" value="NusB_RsmB_TIM44"/>
</dbReference>
<dbReference type="PROSITE" id="PS51686">
    <property type="entry name" value="SAM_MT_RSMB_NOP"/>
    <property type="match status" value="1"/>
</dbReference>
<dbReference type="Pfam" id="PF01189">
    <property type="entry name" value="Methyltr_RsmB-F"/>
    <property type="match status" value="1"/>
</dbReference>
<dbReference type="SUPFAM" id="SSF48013">
    <property type="entry name" value="NusB-like"/>
    <property type="match status" value="1"/>
</dbReference>
<dbReference type="Pfam" id="PF01029">
    <property type="entry name" value="NusB"/>
    <property type="match status" value="1"/>
</dbReference>
<gene>
    <name evidence="7" type="ORF">UFOPK1776_00266</name>
    <name evidence="8" type="ORF">UFOPK2886_00245</name>
</gene>
<evidence type="ECO:0000256" key="3">
    <source>
        <dbReference type="ARBA" id="ARBA00022679"/>
    </source>
</evidence>
<name>A0A6J6FC28_9ZZZZ</name>
<keyword evidence="2" id="KW-0489">Methyltransferase</keyword>
<dbReference type="InterPro" id="IPR001678">
    <property type="entry name" value="MeTrfase_RsmB-F_NOP2_dom"/>
</dbReference>
<dbReference type="Gene3D" id="1.10.940.10">
    <property type="entry name" value="NusB-like"/>
    <property type="match status" value="1"/>
</dbReference>
<keyword evidence="3" id="KW-0808">Transferase</keyword>
<dbReference type="GO" id="GO:0003723">
    <property type="term" value="F:RNA binding"/>
    <property type="evidence" value="ECO:0007669"/>
    <property type="project" value="UniProtKB-KW"/>
</dbReference>
<evidence type="ECO:0000313" key="7">
    <source>
        <dbReference type="EMBL" id="CAB4585259.1"/>
    </source>
</evidence>
<sequence>MGKPNPSESRLVAYELVSQVNRDGAYANLRLPELLSKSKLKTADKAFVTELAYGTLRMQGKHDYLASKYLDRPIAELDAKIVDLLRIGIHQVTDMRVQDHAAVSETVELAKLVAGESKASYVNAILRKVTANIDDMSELENLSNLQRLSIIHSHPEWIISAFYDQLKNWDEVEKLLVANNTPAAPDVVCWPTKSTHEEFISLGASKIEGFINGFNIPVIPSDFAPIVERRSGVQDRGSQIVVENFMTTHEAGLSWLDLCAGPGGKAAYLYYSLKQKDSSSTFLANEPNSTRAELVKRVIGNDLVVINDGTNAQNFSSKFDRILVDAPCTGLGALRRRPEARWRKSPNDLKELVSIQRKLLASSFDLLNAGGIIAYVTCSPHLAETKGQVIDFLGSYSDMKLLPLNLLPLSNPIGVQDDGTMQLWTHRDQSDAMFMALFRKNG</sequence>
<protein>
    <submittedName>
        <fullName evidence="7">Unannotated protein</fullName>
    </submittedName>
</protein>
<dbReference type="PRINTS" id="PR02008">
    <property type="entry name" value="RCMTFAMILY"/>
</dbReference>
<evidence type="ECO:0000259" key="6">
    <source>
        <dbReference type="PROSITE" id="PS51686"/>
    </source>
</evidence>
<reference evidence="7" key="1">
    <citation type="submission" date="2020-05" db="EMBL/GenBank/DDBJ databases">
        <authorList>
            <person name="Chiriac C."/>
            <person name="Salcher M."/>
            <person name="Ghai R."/>
            <person name="Kavagutti S V."/>
        </authorList>
    </citation>
    <scope>NUCLEOTIDE SEQUENCE</scope>
</reference>
<dbReference type="PANTHER" id="PTHR22807:SF53">
    <property type="entry name" value="RIBOSOMAL RNA SMALL SUBUNIT METHYLTRANSFERASE B-RELATED"/>
    <property type="match status" value="1"/>
</dbReference>
<dbReference type="SUPFAM" id="SSF53335">
    <property type="entry name" value="S-adenosyl-L-methionine-dependent methyltransferases"/>
    <property type="match status" value="1"/>
</dbReference>
<evidence type="ECO:0000256" key="4">
    <source>
        <dbReference type="ARBA" id="ARBA00022691"/>
    </source>
</evidence>
<dbReference type="EMBL" id="CAEZUC010000020">
    <property type="protein sequence ID" value="CAB4585259.1"/>
    <property type="molecule type" value="Genomic_DNA"/>
</dbReference>
<keyword evidence="4" id="KW-0949">S-adenosyl-L-methionine</keyword>
<dbReference type="InterPro" id="IPR049560">
    <property type="entry name" value="MeTrfase_RsmB-F_NOP2_cat"/>
</dbReference>
<dbReference type="InterPro" id="IPR029063">
    <property type="entry name" value="SAM-dependent_MTases_sf"/>
</dbReference>
<dbReference type="AlphaFoldDB" id="A0A6J6FC28"/>
<dbReference type="GO" id="GO:0006355">
    <property type="term" value="P:regulation of DNA-templated transcription"/>
    <property type="evidence" value="ECO:0007669"/>
    <property type="project" value="InterPro"/>
</dbReference>
<feature type="domain" description="SAM-dependent MTase RsmB/NOP-type" evidence="6">
    <location>
        <begin position="164"/>
        <end position="441"/>
    </location>
</feature>
<dbReference type="InterPro" id="IPR035926">
    <property type="entry name" value="NusB-like_sf"/>
</dbReference>
<comment type="similarity">
    <text evidence="1">Belongs to the class I-like SAM-binding methyltransferase superfamily. RsmB/NOP family.</text>
</comment>
<accession>A0A6J6FC28</accession>
<dbReference type="InterPro" id="IPR023267">
    <property type="entry name" value="RCMT"/>
</dbReference>
<dbReference type="InterPro" id="IPR018314">
    <property type="entry name" value="RsmB/NOL1/NOP2-like_CS"/>
</dbReference>